<dbReference type="STRING" id="596151.DesfrDRAFT_1908"/>
<keyword evidence="2" id="KW-1185">Reference proteome</keyword>
<gene>
    <name evidence="1" type="ORF">DesfrDRAFT_1908</name>
</gene>
<dbReference type="Proteomes" id="UP000006250">
    <property type="component" value="Unassembled WGS sequence"/>
</dbReference>
<accession>E1JWA9</accession>
<organism evidence="1 2">
    <name type="scientific">Solidesulfovibrio fructosivorans JJ]</name>
    <dbReference type="NCBI Taxonomy" id="596151"/>
    <lineage>
        <taxon>Bacteria</taxon>
        <taxon>Pseudomonadati</taxon>
        <taxon>Thermodesulfobacteriota</taxon>
        <taxon>Desulfovibrionia</taxon>
        <taxon>Desulfovibrionales</taxon>
        <taxon>Desulfovibrionaceae</taxon>
        <taxon>Solidesulfovibrio</taxon>
    </lineage>
</organism>
<reference evidence="1 2" key="1">
    <citation type="submission" date="2010-08" db="EMBL/GenBank/DDBJ databases">
        <title>The draft genome of Desulfovibrio fructosovorans JJ.</title>
        <authorList>
            <consortium name="US DOE Joint Genome Institute (JGI-PGF)"/>
            <person name="Lucas S."/>
            <person name="Copeland A."/>
            <person name="Lapidus A."/>
            <person name="Cheng J.-F."/>
            <person name="Bruce D."/>
            <person name="Goodwin L."/>
            <person name="Pitluck S."/>
            <person name="Land M.L."/>
            <person name="Hauser L."/>
            <person name="Chang Y.-J."/>
            <person name="Jeffries C."/>
            <person name="Wall J.D."/>
            <person name="Stahl D.A."/>
            <person name="Arkin A.P."/>
            <person name="Dehal P."/>
            <person name="Stolyar S.M."/>
            <person name="Hazen T.C."/>
            <person name="Woyke T.J."/>
        </authorList>
    </citation>
    <scope>NUCLEOTIDE SEQUENCE [LARGE SCALE GENOMIC DNA]</scope>
    <source>
        <strain evidence="1 2">JJ</strain>
    </source>
</reference>
<evidence type="ECO:0000313" key="2">
    <source>
        <dbReference type="Proteomes" id="UP000006250"/>
    </source>
</evidence>
<proteinExistence type="predicted"/>
<comment type="caution">
    <text evidence="1">The sequence shown here is derived from an EMBL/GenBank/DDBJ whole genome shotgun (WGS) entry which is preliminary data.</text>
</comment>
<dbReference type="EMBL" id="AECZ01000010">
    <property type="protein sequence ID" value="EFL51469.1"/>
    <property type="molecule type" value="Genomic_DNA"/>
</dbReference>
<protein>
    <submittedName>
        <fullName evidence="1">Uncharacterized protein</fullName>
    </submittedName>
</protein>
<sequence length="68" mass="7349">MITRNTPAEAILDIPGVIAYCIAKGVSPYTCSGDYTQSLGRLLELRDVADPEGFIAGLNKLAAKRRPR</sequence>
<name>E1JWA9_SOLFR</name>
<dbReference type="OrthoDB" id="5405900at2"/>
<dbReference type="RefSeq" id="WP_005993305.1">
    <property type="nucleotide sequence ID" value="NZ_AECZ01000010.1"/>
</dbReference>
<evidence type="ECO:0000313" key="1">
    <source>
        <dbReference type="EMBL" id="EFL51469.1"/>
    </source>
</evidence>
<dbReference type="AlphaFoldDB" id="E1JWA9"/>